<dbReference type="RefSeq" id="WP_034647515.1">
    <property type="nucleotide sequence ID" value="NZ_ARZX01000099.1"/>
</dbReference>
<protein>
    <submittedName>
        <fullName evidence="1">Uncharacterized protein</fullName>
    </submittedName>
</protein>
<evidence type="ECO:0000313" key="2">
    <source>
        <dbReference type="Proteomes" id="UP000019275"/>
    </source>
</evidence>
<proteinExistence type="predicted"/>
<dbReference type="Proteomes" id="UP000019275">
    <property type="component" value="Unassembled WGS sequence"/>
</dbReference>
<sequence>QKIISYFKMYKKKYEEKNVNAIVNLNYHNELRVSSSEYEKKKQINNIWKEYSSEVSIVDKEFQPLEDYELAFFGDGKIATLKFTSNINGDSRLRGESALYFLYDDKYMARFLGVYLYMDKDKYTRTDEAIQLEMIK</sequence>
<accession>A0ABN0RJ92</accession>
<evidence type="ECO:0000313" key="1">
    <source>
        <dbReference type="EMBL" id="EWH08537.1"/>
    </source>
</evidence>
<gene>
    <name evidence="1" type="ORF">KLA_17529</name>
</gene>
<keyword evidence="2" id="KW-1185">Reference proteome</keyword>
<dbReference type="EMBL" id="ARZX01000099">
    <property type="protein sequence ID" value="EWH08537.1"/>
    <property type="molecule type" value="Genomic_DNA"/>
</dbReference>
<organism evidence="1 2">
    <name type="scientific">Cellulophaga geojensis KL-A</name>
    <dbReference type="NCBI Taxonomy" id="1328323"/>
    <lineage>
        <taxon>Bacteria</taxon>
        <taxon>Pseudomonadati</taxon>
        <taxon>Bacteroidota</taxon>
        <taxon>Flavobacteriia</taxon>
        <taxon>Flavobacteriales</taxon>
        <taxon>Flavobacteriaceae</taxon>
        <taxon>Cellulophaga</taxon>
    </lineage>
</organism>
<comment type="caution">
    <text evidence="1">The sequence shown here is derived from an EMBL/GenBank/DDBJ whole genome shotgun (WGS) entry which is preliminary data.</text>
</comment>
<name>A0ABN0RJ92_9FLAO</name>
<reference evidence="1 2" key="1">
    <citation type="journal article" date="2014" name="Genome Announc.">
        <title>Draft Genome Sequence of the Carrageenan-Degrading Bacterium Cellulophaga sp. Strain KL-A, Isolated from Decaying Marine Algae.</title>
        <authorList>
            <person name="Shan D."/>
            <person name="Ying J."/>
            <person name="Li X."/>
            <person name="Gao Z."/>
            <person name="Wei G."/>
            <person name="Shao Z."/>
        </authorList>
    </citation>
    <scope>NUCLEOTIDE SEQUENCE [LARGE SCALE GENOMIC DNA]</scope>
    <source>
        <strain evidence="1 2">KL-A</strain>
    </source>
</reference>
<feature type="non-terminal residue" evidence="1">
    <location>
        <position position="1"/>
    </location>
</feature>